<dbReference type="RefSeq" id="WP_172443474.1">
    <property type="nucleotide sequence ID" value="NZ_CP053708.1"/>
</dbReference>
<sequence>MSLAILAASGPVRADETDIGRVQLDKVLSVLRVQTDAAGKACLSAMANVHESEQQVKAHTNDNGAHPDLDIAKDVLESDYQNGAQICGADAARACRTGSTGEMAGPCKALQGNGPAPSQR</sequence>
<evidence type="ECO:0000256" key="1">
    <source>
        <dbReference type="SAM" id="MobiDB-lite"/>
    </source>
</evidence>
<dbReference type="KEGG" id="lck:HN018_10895"/>
<organism evidence="2 3">
    <name type="scientific">Lichenicola cladoniae</name>
    <dbReference type="NCBI Taxonomy" id="1484109"/>
    <lineage>
        <taxon>Bacteria</taxon>
        <taxon>Pseudomonadati</taxon>
        <taxon>Pseudomonadota</taxon>
        <taxon>Alphaproteobacteria</taxon>
        <taxon>Acetobacterales</taxon>
        <taxon>Acetobacteraceae</taxon>
        <taxon>Lichenicola</taxon>
    </lineage>
</organism>
<evidence type="ECO:0000313" key="3">
    <source>
        <dbReference type="Proteomes" id="UP000500767"/>
    </source>
</evidence>
<keyword evidence="3" id="KW-1185">Reference proteome</keyword>
<dbReference type="AlphaFoldDB" id="A0A6M8HQC8"/>
<dbReference type="Proteomes" id="UP000500767">
    <property type="component" value="Chromosome"/>
</dbReference>
<name>A0A6M8HQC8_9PROT</name>
<feature type="region of interest" description="Disordered" evidence="1">
    <location>
        <begin position="98"/>
        <end position="120"/>
    </location>
</feature>
<evidence type="ECO:0000313" key="2">
    <source>
        <dbReference type="EMBL" id="QKE90475.1"/>
    </source>
</evidence>
<gene>
    <name evidence="2" type="ORF">HN018_10895</name>
</gene>
<proteinExistence type="predicted"/>
<accession>A0A6M8HQC8</accession>
<dbReference type="EMBL" id="CP053708">
    <property type="protein sequence ID" value="QKE90475.1"/>
    <property type="molecule type" value="Genomic_DNA"/>
</dbReference>
<reference evidence="2 3" key="1">
    <citation type="journal article" date="2014" name="World J. Microbiol. Biotechnol.">
        <title>Biodiversity and physiological characteristics of Antarctic and Arctic lichens-associated bacteria.</title>
        <authorList>
            <person name="Lee Y.M."/>
            <person name="Kim E.H."/>
            <person name="Lee H.K."/>
            <person name="Hong S.G."/>
        </authorList>
    </citation>
    <scope>NUCLEOTIDE SEQUENCE [LARGE SCALE GENOMIC DNA]</scope>
    <source>
        <strain evidence="2 3">PAMC 26569</strain>
    </source>
</reference>
<protein>
    <submittedName>
        <fullName evidence="2">Uncharacterized protein</fullName>
    </submittedName>
</protein>